<dbReference type="SMART" id="SM00044">
    <property type="entry name" value="CYCc"/>
    <property type="match status" value="1"/>
</dbReference>
<sequence>MVAPEISELVQSVVESYLLDGERRYNRAEVAGRSGVSEQVSRKLWTALGFPVNPDDAVDYTDADVSAVRNFRGMNVVADSGLRQQAAAARTLGQGMARLAEWQSDLVLAEITSRVQAAIADGAVTDPQELAKIARTATEETVSVLEELQTYAWRRHLAAALARSIDGGTAEDSTRYLAVGFADMVGYTRLTRHLHPDELSMLLEAFESTTTAAITENGGWVIKNVGDEVMFAAETAAAGARIALAIQESTMMVGGTPELRVALAYGPVLQRFGDLYGSVVNMASRLTGVARPGTILIDDGAAAALDGDPEFDLRNLRSVRVRGFNRLRPHLLRPKDA</sequence>
<feature type="domain" description="Guanylate cyclase" evidence="2">
    <location>
        <begin position="178"/>
        <end position="287"/>
    </location>
</feature>
<evidence type="ECO:0000313" key="4">
    <source>
        <dbReference type="Proteomes" id="UP001551695"/>
    </source>
</evidence>
<comment type="similarity">
    <text evidence="1">Belongs to the adenylyl cyclase class-3 family.</text>
</comment>
<dbReference type="PANTHER" id="PTHR43081:SF1">
    <property type="entry name" value="ADENYLATE CYCLASE, TERMINAL-DIFFERENTIATION SPECIFIC"/>
    <property type="match status" value="1"/>
</dbReference>
<comment type="caution">
    <text evidence="3">The sequence shown here is derived from an EMBL/GenBank/DDBJ whole genome shotgun (WGS) entry which is preliminary data.</text>
</comment>
<dbReference type="PANTHER" id="PTHR43081">
    <property type="entry name" value="ADENYLATE CYCLASE, TERMINAL-DIFFERENTIATION SPECIFIC-RELATED"/>
    <property type="match status" value="1"/>
</dbReference>
<dbReference type="InterPro" id="IPR050697">
    <property type="entry name" value="Adenylyl/Guanylyl_Cyclase_3/4"/>
</dbReference>
<organism evidence="3 4">
    <name type="scientific">Nocardia aurea</name>
    <dbReference type="NCBI Taxonomy" id="2144174"/>
    <lineage>
        <taxon>Bacteria</taxon>
        <taxon>Bacillati</taxon>
        <taxon>Actinomycetota</taxon>
        <taxon>Actinomycetes</taxon>
        <taxon>Mycobacteriales</taxon>
        <taxon>Nocardiaceae</taxon>
        <taxon>Nocardia</taxon>
    </lineage>
</organism>
<protein>
    <submittedName>
        <fullName evidence="3">Adenylate/guanylate cyclase domain-containing protein</fullName>
    </submittedName>
</protein>
<evidence type="ECO:0000256" key="1">
    <source>
        <dbReference type="ARBA" id="ARBA00005381"/>
    </source>
</evidence>
<dbReference type="Pfam" id="PF00211">
    <property type="entry name" value="Guanylate_cyc"/>
    <property type="match status" value="1"/>
</dbReference>
<dbReference type="InterPro" id="IPR029787">
    <property type="entry name" value="Nucleotide_cyclase"/>
</dbReference>
<dbReference type="CDD" id="cd07302">
    <property type="entry name" value="CHD"/>
    <property type="match status" value="1"/>
</dbReference>
<keyword evidence="4" id="KW-1185">Reference proteome</keyword>
<dbReference type="RefSeq" id="WP_109525317.1">
    <property type="nucleotide sequence ID" value="NZ_JBEXKW010000040.1"/>
</dbReference>
<reference evidence="3 4" key="1">
    <citation type="submission" date="2024-06" db="EMBL/GenBank/DDBJ databases">
        <title>The Natural Products Discovery Center: Release of the First 8490 Sequenced Strains for Exploring Actinobacteria Biosynthetic Diversity.</title>
        <authorList>
            <person name="Kalkreuter E."/>
            <person name="Kautsar S.A."/>
            <person name="Yang D."/>
            <person name="Bader C.D."/>
            <person name="Teijaro C.N."/>
            <person name="Fluegel L."/>
            <person name="Davis C.M."/>
            <person name="Simpson J.R."/>
            <person name="Lauterbach L."/>
            <person name="Steele A.D."/>
            <person name="Gui C."/>
            <person name="Meng S."/>
            <person name="Li G."/>
            <person name="Viehrig K."/>
            <person name="Ye F."/>
            <person name="Su P."/>
            <person name="Kiefer A.F."/>
            <person name="Nichols A."/>
            <person name="Cepeda A.J."/>
            <person name="Yan W."/>
            <person name="Fan B."/>
            <person name="Jiang Y."/>
            <person name="Adhikari A."/>
            <person name="Zheng C.-J."/>
            <person name="Schuster L."/>
            <person name="Cowan T.M."/>
            <person name="Smanski M.J."/>
            <person name="Chevrette M.G."/>
            <person name="De Carvalho L.P.S."/>
            <person name="Shen B."/>
        </authorList>
    </citation>
    <scope>NUCLEOTIDE SEQUENCE [LARGE SCALE GENOMIC DNA]</scope>
    <source>
        <strain evidence="3 4">NPDC050403</strain>
    </source>
</reference>
<gene>
    <name evidence="3" type="ORF">AB0I48_07255</name>
</gene>
<dbReference type="EMBL" id="JBFAKC010000003">
    <property type="protein sequence ID" value="MEV0707347.1"/>
    <property type="molecule type" value="Genomic_DNA"/>
</dbReference>
<dbReference type="Gene3D" id="3.30.70.1230">
    <property type="entry name" value="Nucleotide cyclase"/>
    <property type="match status" value="1"/>
</dbReference>
<name>A0ABV3FPJ5_9NOCA</name>
<evidence type="ECO:0000259" key="2">
    <source>
        <dbReference type="PROSITE" id="PS50125"/>
    </source>
</evidence>
<dbReference type="SUPFAM" id="SSF55073">
    <property type="entry name" value="Nucleotide cyclase"/>
    <property type="match status" value="1"/>
</dbReference>
<accession>A0ABV3FPJ5</accession>
<dbReference type="InterPro" id="IPR001054">
    <property type="entry name" value="A/G_cyclase"/>
</dbReference>
<evidence type="ECO:0000313" key="3">
    <source>
        <dbReference type="EMBL" id="MEV0707347.1"/>
    </source>
</evidence>
<dbReference type="Proteomes" id="UP001551695">
    <property type="component" value="Unassembled WGS sequence"/>
</dbReference>
<dbReference type="PROSITE" id="PS50125">
    <property type="entry name" value="GUANYLATE_CYCLASE_2"/>
    <property type="match status" value="1"/>
</dbReference>
<proteinExistence type="inferred from homology"/>